<organism evidence="4">
    <name type="scientific">Streptomyces sp. NBC_00180</name>
    <dbReference type="NCBI Taxonomy" id="2903632"/>
    <lineage>
        <taxon>Bacteria</taxon>
        <taxon>Bacillati</taxon>
        <taxon>Actinomycetota</taxon>
        <taxon>Actinomycetes</taxon>
        <taxon>Kitasatosporales</taxon>
        <taxon>Streptomycetaceae</taxon>
        <taxon>Streptomyces</taxon>
    </lineage>
</organism>
<protein>
    <submittedName>
        <fullName evidence="4">D-alanyl-D-alanine carboxypeptidase/D-alanyl-D-alanine-endopeptidase</fullName>
        <ecNumber evidence="4">3.4.16.4</ecNumber>
    </submittedName>
</protein>
<dbReference type="SUPFAM" id="SSF56601">
    <property type="entry name" value="beta-lactamase/transpeptidase-like"/>
    <property type="match status" value="1"/>
</dbReference>
<keyword evidence="4" id="KW-0121">Carboxypeptidase</keyword>
<dbReference type="PRINTS" id="PR00922">
    <property type="entry name" value="DADACBPTASE3"/>
</dbReference>
<keyword evidence="4" id="KW-0645">Protease</keyword>
<dbReference type="Pfam" id="PF02113">
    <property type="entry name" value="Peptidase_S13"/>
    <property type="match status" value="2"/>
</dbReference>
<dbReference type="InterPro" id="IPR012338">
    <property type="entry name" value="Beta-lactam/transpept-like"/>
</dbReference>
<dbReference type="AlphaFoldDB" id="A0AAU1HZB5"/>
<evidence type="ECO:0000313" key="4">
    <source>
        <dbReference type="EMBL" id="WTP87006.1"/>
    </source>
</evidence>
<dbReference type="NCBIfam" id="TIGR00666">
    <property type="entry name" value="PBP4"/>
    <property type="match status" value="1"/>
</dbReference>
<evidence type="ECO:0000256" key="3">
    <source>
        <dbReference type="SAM" id="MobiDB-lite"/>
    </source>
</evidence>
<comment type="similarity">
    <text evidence="1">Belongs to the peptidase S13 family.</text>
</comment>
<dbReference type="Gene3D" id="3.40.710.10">
    <property type="entry name" value="DD-peptidase/beta-lactamase superfamily"/>
    <property type="match status" value="2"/>
</dbReference>
<dbReference type="PANTHER" id="PTHR30023:SF0">
    <property type="entry name" value="PENICILLIN-SENSITIVE CARBOXYPEPTIDASE A"/>
    <property type="match status" value="1"/>
</dbReference>
<dbReference type="EMBL" id="CP108140">
    <property type="protein sequence ID" value="WTP87006.1"/>
    <property type="molecule type" value="Genomic_DNA"/>
</dbReference>
<dbReference type="GO" id="GO:0009002">
    <property type="term" value="F:serine-type D-Ala-D-Ala carboxypeptidase activity"/>
    <property type="evidence" value="ECO:0007669"/>
    <property type="project" value="UniProtKB-EC"/>
</dbReference>
<gene>
    <name evidence="4" type="primary">dacB</name>
    <name evidence="4" type="ORF">OG477_17215</name>
</gene>
<feature type="region of interest" description="Disordered" evidence="3">
    <location>
        <begin position="92"/>
        <end position="145"/>
    </location>
</feature>
<feature type="compositionally biased region" description="Basic and acidic residues" evidence="3">
    <location>
        <begin position="113"/>
        <end position="122"/>
    </location>
</feature>
<dbReference type="PANTHER" id="PTHR30023">
    <property type="entry name" value="D-ALANYL-D-ALANINE CARBOXYPEPTIDASE"/>
    <property type="match status" value="1"/>
</dbReference>
<keyword evidence="2 4" id="KW-0378">Hydrolase</keyword>
<sequence>MVVPELRPWRAARPHVTRVAGAVRPRLARAADAVRPRLARAATAVKPQVTRLARAVSPQAVRSRKPKTWQYTAGAATAGLALAAGVVTAAGPWDSTGQRTAEREWAAAQERTGGADHGRRTDTSGSSEAAGEAPRPAPSAGSVLTGLGGGVGTVNSVPDSRALSDLLGPLLDVPELGTRRSAAIVDVASGKRLFGVGAGEPLTPASTTKIATAAAALTALGPDHRLATRTALEPDTKELVLVGGGDPTLTARKDAGGWASLRELADATAKALKKRDVREVTLSYDKTLYAGPELHPIGEDGNLAPVSALMADEARPNDSTSGPVTRAEDPATDAATKFASFLADRGIKTTSPGPSKATNRAEALAAVSSPPLSSLVERMLTNSDNDIAEALARHTAVASGKRSDFNGGGQAIAAQLKELGLPVSGVSFKDGSGLNRDDKLTADLLTSLLAKAADPAHPHLRAALTGLPVAGFTGTLSSRYTDGAAGIVRAKTGTLTGVNALAGTVVDQDGHLLAFAFLATNTTNKEAAQSALDRTATALAACGCG</sequence>
<reference evidence="4" key="1">
    <citation type="submission" date="2022-10" db="EMBL/GenBank/DDBJ databases">
        <title>The complete genomes of actinobacterial strains from the NBC collection.</title>
        <authorList>
            <person name="Joergensen T.S."/>
            <person name="Alvarez Arevalo M."/>
            <person name="Sterndorff E.B."/>
            <person name="Faurdal D."/>
            <person name="Vuksanovic O."/>
            <person name="Mourched A.-S."/>
            <person name="Charusanti P."/>
            <person name="Shaw S."/>
            <person name="Blin K."/>
            <person name="Weber T."/>
        </authorList>
    </citation>
    <scope>NUCLEOTIDE SEQUENCE</scope>
    <source>
        <strain evidence="4">NBC 00180</strain>
    </source>
</reference>
<accession>A0AAU1HZB5</accession>
<proteinExistence type="inferred from homology"/>
<name>A0AAU1HZB5_9ACTN</name>
<dbReference type="GO" id="GO:0006508">
    <property type="term" value="P:proteolysis"/>
    <property type="evidence" value="ECO:0007669"/>
    <property type="project" value="InterPro"/>
</dbReference>
<dbReference type="EC" id="3.4.16.4" evidence="4"/>
<dbReference type="GO" id="GO:0000270">
    <property type="term" value="P:peptidoglycan metabolic process"/>
    <property type="evidence" value="ECO:0007669"/>
    <property type="project" value="TreeGrafter"/>
</dbReference>
<evidence type="ECO:0000256" key="1">
    <source>
        <dbReference type="ARBA" id="ARBA00006096"/>
    </source>
</evidence>
<dbReference type="InterPro" id="IPR000667">
    <property type="entry name" value="Peptidase_S13"/>
</dbReference>
<evidence type="ECO:0000256" key="2">
    <source>
        <dbReference type="ARBA" id="ARBA00022801"/>
    </source>
</evidence>